<organism evidence="1 2">
    <name type="scientific">Blastopirellula sediminis</name>
    <dbReference type="NCBI Taxonomy" id="2894196"/>
    <lineage>
        <taxon>Bacteria</taxon>
        <taxon>Pseudomonadati</taxon>
        <taxon>Planctomycetota</taxon>
        <taxon>Planctomycetia</taxon>
        <taxon>Pirellulales</taxon>
        <taxon>Pirellulaceae</taxon>
        <taxon>Blastopirellula</taxon>
    </lineage>
</organism>
<keyword evidence="2" id="KW-1185">Reference proteome</keyword>
<dbReference type="Proteomes" id="UP001139103">
    <property type="component" value="Unassembled WGS sequence"/>
</dbReference>
<sequence length="128" mass="14746">MLSFQLDCGRSVFLDSLKYSRTYSGLLEGRPTARLNYTIIDRTRSQTASRAFVIPPRINDEDPDHPVLPPVQLVAYVWCSEPIGSEAMASQAWIVWYREEWKDESIEKVAFDGIRGVDWDAIAEDFDW</sequence>
<dbReference type="AlphaFoldDB" id="A0A9X1MU93"/>
<name>A0A9X1MU93_9BACT</name>
<evidence type="ECO:0000313" key="2">
    <source>
        <dbReference type="Proteomes" id="UP001139103"/>
    </source>
</evidence>
<dbReference type="RefSeq" id="WP_230225053.1">
    <property type="nucleotide sequence ID" value="NZ_JAJKFT010000010.1"/>
</dbReference>
<dbReference type="EMBL" id="JAJKFT010000010">
    <property type="protein sequence ID" value="MCC9632197.1"/>
    <property type="molecule type" value="Genomic_DNA"/>
</dbReference>
<accession>A0A9X1MU93</accession>
<evidence type="ECO:0000313" key="1">
    <source>
        <dbReference type="EMBL" id="MCC9632197.1"/>
    </source>
</evidence>
<reference evidence="1" key="1">
    <citation type="submission" date="2021-11" db="EMBL/GenBank/DDBJ databases">
        <title>Genome sequence.</title>
        <authorList>
            <person name="Sun Q."/>
        </authorList>
    </citation>
    <scope>NUCLEOTIDE SEQUENCE</scope>
    <source>
        <strain evidence="1">JC732</strain>
    </source>
</reference>
<gene>
    <name evidence="1" type="ORF">LOC68_27700</name>
</gene>
<protein>
    <submittedName>
        <fullName evidence="1">Uncharacterized protein</fullName>
    </submittedName>
</protein>
<comment type="caution">
    <text evidence="1">The sequence shown here is derived from an EMBL/GenBank/DDBJ whole genome shotgun (WGS) entry which is preliminary data.</text>
</comment>
<proteinExistence type="predicted"/>